<reference evidence="1" key="2">
    <citation type="journal article" date="2015" name="Fish Shellfish Immunol.">
        <title>Early steps in the European eel (Anguilla anguilla)-Vibrio vulnificus interaction in the gills: Role of the RtxA13 toxin.</title>
        <authorList>
            <person name="Callol A."/>
            <person name="Pajuelo D."/>
            <person name="Ebbesson L."/>
            <person name="Teles M."/>
            <person name="MacKenzie S."/>
            <person name="Amaro C."/>
        </authorList>
    </citation>
    <scope>NUCLEOTIDE SEQUENCE</scope>
</reference>
<accession>A0A0E9UE41</accession>
<evidence type="ECO:0000313" key="1">
    <source>
        <dbReference type="EMBL" id="JAH63480.1"/>
    </source>
</evidence>
<dbReference type="EMBL" id="GBXM01045097">
    <property type="protein sequence ID" value="JAH63480.1"/>
    <property type="molecule type" value="Transcribed_RNA"/>
</dbReference>
<organism evidence="1">
    <name type="scientific">Anguilla anguilla</name>
    <name type="common">European freshwater eel</name>
    <name type="synonym">Muraena anguilla</name>
    <dbReference type="NCBI Taxonomy" id="7936"/>
    <lineage>
        <taxon>Eukaryota</taxon>
        <taxon>Metazoa</taxon>
        <taxon>Chordata</taxon>
        <taxon>Craniata</taxon>
        <taxon>Vertebrata</taxon>
        <taxon>Euteleostomi</taxon>
        <taxon>Actinopterygii</taxon>
        <taxon>Neopterygii</taxon>
        <taxon>Teleostei</taxon>
        <taxon>Anguilliformes</taxon>
        <taxon>Anguillidae</taxon>
        <taxon>Anguilla</taxon>
    </lineage>
</organism>
<sequence length="43" mass="4884">MCSLLRQKVRARLTDGQAIQLTSSRFLTRLETVYVKACVIISN</sequence>
<protein>
    <submittedName>
        <fullName evidence="1">Uncharacterized protein</fullName>
    </submittedName>
</protein>
<name>A0A0E9UE41_ANGAN</name>
<reference evidence="1" key="1">
    <citation type="submission" date="2014-11" db="EMBL/GenBank/DDBJ databases">
        <authorList>
            <person name="Amaro Gonzalez C."/>
        </authorList>
    </citation>
    <scope>NUCLEOTIDE SEQUENCE</scope>
</reference>
<proteinExistence type="predicted"/>
<dbReference type="AlphaFoldDB" id="A0A0E9UE41"/>